<dbReference type="Pfam" id="PF00288">
    <property type="entry name" value="GHMP_kinases_N"/>
    <property type="match status" value="1"/>
</dbReference>
<protein>
    <submittedName>
        <fullName evidence="8">Bifunctional fucokinase/fucose pyrophosphorylase isoform X1</fullName>
    </submittedName>
</protein>
<dbReference type="InterPro" id="IPR011004">
    <property type="entry name" value="Trimer_LpxA-like_sf"/>
</dbReference>
<proteinExistence type="inferred from homology"/>
<sequence>MMESRVSRTRQKKADLHSILRKSWYHLRLSVRHPFRVPTWDAIVLTAASPEQAQLYEWQLNRAKRIGRIAHSTITLAVPDPNGQRIGSGAATLNAIHALAKHYHNLGLVPSPEVDSIGNGCGESDLLPNLSNINDGVSLSQLASFISKKHILLLHAGGDSKRVPWANPMGKVFLPLPYLAADDPDGPVPLLFDHILAIASCARQAFKNKEGRRQMVQVANSSSSPQESRVGYNKDLIGRSNRLSYEISQGGILTMTGDVLPCFDASALILPEEDSCIITVPITLDIASNHGVIVASKNETAGRGYTLSLVDNLLQKPSVDELTKNDAVLSDGRTLLDTGIIAVRVQDPPVSSFPLSLVASPLEKRGGRRGEGEKGKREEKRVAISLYEDLVAAWVPAKHKWLQPRPFGEELILSLGRQKMFSYCAYDLLFLHFGTSSEVLDHLSGDESELIGRRHLCSIPATTSSDIAASVVILSSRIGPGVSVGEDSLIYDSSISVGVQIGSQCIVVSVNISETNNQLLGGAFRFMLPDRHCLWEVPLVGYTERVIVYCGLHDNPKISVSKGGTFCGKPWKKVLQDLSIEESDLWPTARTQEKCLWNARIFPVLSYFEMLTLAMWLMGLSDAKTEHLLPSWKSSHRVSLEELHKSINFLKMCTGSRNHQAELAAGIAKACINFGMLGRNLSQLCEEIKQKEVLGLEACKDFLDMCPELHDQSIKVVPKSRVYQVHVDLLRACSEETAACELEREVWAAVADETASAVRYGFKDLLDQPDNNKLGQSNRHSDNGIDQLVHHKRVTVNLPVRVDFVGGWSDTPPWSLERPGCVLNMAINLEGSLPVGTCIETTKTSGVLFSDDAGNELHIKDLNSITTPFDSDDPFRLVKSALLVTGIIHDHILTVVGLQIKTWANVPRGSGLGTSSILAAAVVKGLLQITDGDESNENVARLVLVLEQLMGTGGGWQDQIGGLYPGIKFTTSFPGIPLRLQVIPLLPSPQLVSELQNRLLVVFTGQVRLAHQVLHKVVTRYLRRDNLLISSIKRLATLAKIGREALMNCDVDELGEIMLETWRLHQELDPFCSNEFVDKLFAFADPYCCGYKLVGAGGGGFALLLAKSSVLAMELRNKLENDKNFEWPLEEVDPDRRRVQMGISSNRVDKCKIKPGDHIYSYRASYTYSHHGTFAGGNQVIHFTPEINSKTAKASRICSSSSSICSSFSPSSCPNFPTIPRCGIGLLSPADVIKMIYRKAGKEKIACFWRLDEEVDPESKGSRRSKQMGLISNRVERSEIKPGDHIYTYRAVFAYSHHGIFVGGSKVVHFRPQRNLDSSTDTPDFYDSSSSNPSSCPIFPDCGFRQPNSGVVLSCLDCFLRNGSLYCFDYGVPPSVFLSRVRGGSCTTATSDSFDMVIHRAMYLLQNGFGNYNVFQNNCEDFALYCKTGLLIVDRLGVGRSGQASSVIGAPLAAILSSPLKLLMPSPVGMAVMTAGMYSMSRYATDIGVRTDVIKVAVEDLPLNLESFSSEEEDEDDDDEEEEEEPTTKKKEDSKMLVPR</sequence>
<dbReference type="Pfam" id="PF08544">
    <property type="entry name" value="GHMP_kinases_C"/>
    <property type="match status" value="1"/>
</dbReference>
<comment type="similarity">
    <text evidence="5">Belongs to the GHMP kinase family.</text>
</comment>
<dbReference type="PANTHER" id="PTHR32463:SF0">
    <property type="entry name" value="L-FUCOSE KINASE"/>
    <property type="match status" value="1"/>
</dbReference>
<evidence type="ECO:0000256" key="5">
    <source>
        <dbReference type="ARBA" id="ARBA00038121"/>
    </source>
</evidence>
<name>A0A5D3DBA2_CUCMM</name>
<dbReference type="FunFam" id="3.30.230.120:FF:000002">
    <property type="entry name" value="Bifunctional fucokinase/fucose pyrophosphorylase"/>
    <property type="match status" value="1"/>
</dbReference>
<comment type="caution">
    <text evidence="8">The sequence shown here is derived from an EMBL/GenBank/DDBJ whole genome shotgun (WGS) entry which is preliminary data.</text>
</comment>
<evidence type="ECO:0000256" key="3">
    <source>
        <dbReference type="ARBA" id="ARBA00022777"/>
    </source>
</evidence>
<feature type="compositionally biased region" description="Acidic residues" evidence="6">
    <location>
        <begin position="1509"/>
        <end position="1525"/>
    </location>
</feature>
<dbReference type="InterPro" id="IPR020568">
    <property type="entry name" value="Ribosomal_Su5_D2-typ_SF"/>
</dbReference>
<evidence type="ECO:0000256" key="6">
    <source>
        <dbReference type="SAM" id="MobiDB-lite"/>
    </source>
</evidence>
<evidence type="ECO:0000256" key="1">
    <source>
        <dbReference type="ARBA" id="ARBA00022679"/>
    </source>
</evidence>
<dbReference type="Pfam" id="PF07959">
    <property type="entry name" value="Fucose_pyrophosphorylase"/>
    <property type="match status" value="2"/>
</dbReference>
<dbReference type="SUPFAM" id="SSF55060">
    <property type="entry name" value="GHMP Kinase, C-terminal domain"/>
    <property type="match status" value="1"/>
</dbReference>
<dbReference type="GO" id="GO:0042352">
    <property type="term" value="P:GDP-L-fucose salvage"/>
    <property type="evidence" value="ECO:0007669"/>
    <property type="project" value="TreeGrafter"/>
</dbReference>
<dbReference type="SUPFAM" id="SSF54211">
    <property type="entry name" value="Ribosomal protein S5 domain 2-like"/>
    <property type="match status" value="1"/>
</dbReference>
<evidence type="ECO:0000313" key="8">
    <source>
        <dbReference type="EMBL" id="TYK20823.1"/>
    </source>
</evidence>
<dbReference type="InterPro" id="IPR052203">
    <property type="entry name" value="GHMP_Kinase-Related"/>
</dbReference>
<dbReference type="PRINTS" id="PR00959">
    <property type="entry name" value="MEVGALKINASE"/>
</dbReference>
<feature type="region of interest" description="Disordered" evidence="6">
    <location>
        <begin position="1505"/>
        <end position="1540"/>
    </location>
</feature>
<evidence type="ECO:0000256" key="2">
    <source>
        <dbReference type="ARBA" id="ARBA00022741"/>
    </source>
</evidence>
<dbReference type="InterPro" id="IPR007053">
    <property type="entry name" value="LRAT_dom"/>
</dbReference>
<dbReference type="Gene3D" id="3.90.1720.10">
    <property type="entry name" value="endopeptidase domain like (from Nostoc punctiforme)"/>
    <property type="match status" value="2"/>
</dbReference>
<dbReference type="EMBL" id="SSTD01006123">
    <property type="protein sequence ID" value="TYK20823.1"/>
    <property type="molecule type" value="Genomic_DNA"/>
</dbReference>
<feature type="domain" description="LRAT" evidence="7">
    <location>
        <begin position="1287"/>
        <end position="1435"/>
    </location>
</feature>
<dbReference type="GO" id="GO:0050201">
    <property type="term" value="F:fucokinase activity"/>
    <property type="evidence" value="ECO:0007669"/>
    <property type="project" value="TreeGrafter"/>
</dbReference>
<dbReference type="SUPFAM" id="SSF51161">
    <property type="entry name" value="Trimeric LpxA-like enzymes"/>
    <property type="match status" value="1"/>
</dbReference>
<dbReference type="Gene3D" id="3.30.230.120">
    <property type="match status" value="1"/>
</dbReference>
<dbReference type="GO" id="GO:0005524">
    <property type="term" value="F:ATP binding"/>
    <property type="evidence" value="ECO:0007669"/>
    <property type="project" value="UniProtKB-KW"/>
</dbReference>
<reference evidence="8 9" key="1">
    <citation type="submission" date="2019-08" db="EMBL/GenBank/DDBJ databases">
        <title>Draft genome sequences of two oriental melons (Cucumis melo L. var makuwa).</title>
        <authorList>
            <person name="Kwon S.-Y."/>
        </authorList>
    </citation>
    <scope>NUCLEOTIDE SEQUENCE [LARGE SCALE GENOMIC DNA]</scope>
    <source>
        <strain evidence="9">cv. Chang Bougi</strain>
        <tissue evidence="8">Leaf</tissue>
    </source>
</reference>
<dbReference type="PANTHER" id="PTHR32463">
    <property type="entry name" value="L-FUCOSE KINASE"/>
    <property type="match status" value="1"/>
</dbReference>
<keyword evidence="2" id="KW-0547">Nucleotide-binding</keyword>
<feature type="compositionally biased region" description="Basic and acidic residues" evidence="6">
    <location>
        <begin position="1526"/>
        <end position="1540"/>
    </location>
</feature>
<keyword evidence="1" id="KW-0808">Transferase</keyword>
<dbReference type="InterPro" id="IPR006204">
    <property type="entry name" value="GHMP_kinase_N_dom"/>
</dbReference>
<dbReference type="InterPro" id="IPR013750">
    <property type="entry name" value="GHMP_kinase_C_dom"/>
</dbReference>
<dbReference type="InterPro" id="IPR012887">
    <property type="entry name" value="GDP_fucose_pyrophosphorylase"/>
</dbReference>
<evidence type="ECO:0000256" key="4">
    <source>
        <dbReference type="ARBA" id="ARBA00022840"/>
    </source>
</evidence>
<evidence type="ECO:0000313" key="9">
    <source>
        <dbReference type="Proteomes" id="UP000321947"/>
    </source>
</evidence>
<dbReference type="InterPro" id="IPR036554">
    <property type="entry name" value="GHMP_kinase_C_sf"/>
</dbReference>
<dbReference type="Pfam" id="PF04970">
    <property type="entry name" value="LRAT"/>
    <property type="match status" value="2"/>
</dbReference>
<dbReference type="PROSITE" id="PS51934">
    <property type="entry name" value="LRAT"/>
    <property type="match status" value="1"/>
</dbReference>
<organism evidence="8 9">
    <name type="scientific">Cucumis melo var. makuwa</name>
    <name type="common">Oriental melon</name>
    <dbReference type="NCBI Taxonomy" id="1194695"/>
    <lineage>
        <taxon>Eukaryota</taxon>
        <taxon>Viridiplantae</taxon>
        <taxon>Streptophyta</taxon>
        <taxon>Embryophyta</taxon>
        <taxon>Tracheophyta</taxon>
        <taxon>Spermatophyta</taxon>
        <taxon>Magnoliopsida</taxon>
        <taxon>eudicotyledons</taxon>
        <taxon>Gunneridae</taxon>
        <taxon>Pentapetalae</taxon>
        <taxon>rosids</taxon>
        <taxon>fabids</taxon>
        <taxon>Cucurbitales</taxon>
        <taxon>Cucurbitaceae</taxon>
        <taxon>Benincaseae</taxon>
        <taxon>Cucumis</taxon>
    </lineage>
</organism>
<evidence type="ECO:0000259" key="7">
    <source>
        <dbReference type="PROSITE" id="PS51934"/>
    </source>
</evidence>
<keyword evidence="4" id="KW-0067">ATP-binding</keyword>
<gene>
    <name evidence="8" type="ORF">E5676_scaffold291G00850</name>
</gene>
<accession>A0A5D3DBA2</accession>
<keyword evidence="3 8" id="KW-0418">Kinase</keyword>
<dbReference type="Proteomes" id="UP000321947">
    <property type="component" value="Unassembled WGS sequence"/>
</dbReference>